<dbReference type="GO" id="GO:0043138">
    <property type="term" value="F:3'-5' DNA helicase activity"/>
    <property type="evidence" value="ECO:0007669"/>
    <property type="project" value="TreeGrafter"/>
</dbReference>
<evidence type="ECO:0000256" key="1">
    <source>
        <dbReference type="ARBA" id="ARBA00022741"/>
    </source>
</evidence>
<dbReference type="GO" id="GO:0003677">
    <property type="term" value="F:DNA binding"/>
    <property type="evidence" value="ECO:0007669"/>
    <property type="project" value="UniProtKB-KW"/>
</dbReference>
<evidence type="ECO:0000256" key="3">
    <source>
        <dbReference type="ARBA" id="ARBA00023125"/>
    </source>
</evidence>
<dbReference type="GO" id="GO:0006310">
    <property type="term" value="P:DNA recombination"/>
    <property type="evidence" value="ECO:0007669"/>
    <property type="project" value="TreeGrafter"/>
</dbReference>
<proteinExistence type="predicted"/>
<dbReference type="AlphaFoldDB" id="A0A0G0VFM9"/>
<dbReference type="InterPro" id="IPR042115">
    <property type="entry name" value="PriA_3primeBD_sf"/>
</dbReference>
<dbReference type="Proteomes" id="UP000033930">
    <property type="component" value="Unassembled WGS sequence"/>
</dbReference>
<dbReference type="GO" id="GO:0005524">
    <property type="term" value="F:ATP binding"/>
    <property type="evidence" value="ECO:0007669"/>
    <property type="project" value="UniProtKB-KW"/>
</dbReference>
<dbReference type="Pfam" id="PF17764">
    <property type="entry name" value="PriA_3primeBD"/>
    <property type="match status" value="1"/>
</dbReference>
<dbReference type="InterPro" id="IPR001650">
    <property type="entry name" value="Helicase_C-like"/>
</dbReference>
<evidence type="ECO:0000259" key="4">
    <source>
        <dbReference type="PROSITE" id="PS51194"/>
    </source>
</evidence>
<dbReference type="Gene3D" id="3.40.1440.60">
    <property type="entry name" value="PriA, 3(prime) DNA-binding domain"/>
    <property type="match status" value="1"/>
</dbReference>
<dbReference type="InterPro" id="IPR041222">
    <property type="entry name" value="PriA_3primeBD"/>
</dbReference>
<dbReference type="GO" id="GO:0006302">
    <property type="term" value="P:double-strand break repair"/>
    <property type="evidence" value="ECO:0007669"/>
    <property type="project" value="TreeGrafter"/>
</dbReference>
<keyword evidence="1" id="KW-0547">Nucleotide-binding</keyword>
<name>A0A0G0VFM9_9BACT</name>
<dbReference type="Pfam" id="PF00271">
    <property type="entry name" value="Helicase_C"/>
    <property type="match status" value="1"/>
</dbReference>
<comment type="caution">
    <text evidence="5">The sequence shown here is derived from an EMBL/GenBank/DDBJ whole genome shotgun (WGS) entry which is preliminary data.</text>
</comment>
<dbReference type="Gene3D" id="3.40.50.300">
    <property type="entry name" value="P-loop containing nucleotide triphosphate hydrolases"/>
    <property type="match status" value="1"/>
</dbReference>
<evidence type="ECO:0000313" key="5">
    <source>
        <dbReference type="EMBL" id="KKR98456.1"/>
    </source>
</evidence>
<reference evidence="5 6" key="1">
    <citation type="journal article" date="2015" name="Nature">
        <title>rRNA introns, odd ribosomes, and small enigmatic genomes across a large radiation of phyla.</title>
        <authorList>
            <person name="Brown C.T."/>
            <person name="Hug L.A."/>
            <person name="Thomas B.C."/>
            <person name="Sharon I."/>
            <person name="Castelle C.J."/>
            <person name="Singh A."/>
            <person name="Wilkins M.J."/>
            <person name="Williams K.H."/>
            <person name="Banfield J.F."/>
        </authorList>
    </citation>
    <scope>NUCLEOTIDE SEQUENCE [LARGE SCALE GENOMIC DNA]</scope>
</reference>
<dbReference type="EMBL" id="LCAW01000017">
    <property type="protein sequence ID" value="KKR98456.1"/>
    <property type="molecule type" value="Genomic_DNA"/>
</dbReference>
<gene>
    <name evidence="5" type="ORF">UU50_C0017G0015</name>
</gene>
<sequence>MIAQIIPLVRLPRKFAHFDYLIAEGITLSVGDVVNIQFKHCETLGVVRGISKSTEQSKLSKVDRIAFKQLLTADDILRLEKIAGQIVQSPSSIFLATLNGIEQKMQQTTLVAGTQLGKIDAQTAGTIKLALQTLAKHDLCFETSLEGAIATVYSLCSRKNQQILILVPRERDAEIFSSYIPNQHAVLHGKTKQSQRRWILENWQSGKLQILIGTRQASLLPASNIGTIIIYDPDCPDHANSMRNPRFDARASSELLAKQHDAHRLFLGPLSRVEELGVNKIKSTIPPCQLVDLGNQMERTNSLLISDLLQKAIKEALQNKKSVLLSYNAKGVAKRLQCKACGHIPLCGTCGAQPHVRSGDLVCPVCKTEMWIPQICPACSKKTLGMKGIGNKKLATDLQKMFPQAHIGIIDKEHRYSSNASIILVTEFYFQSSYKPFPIDRFGLIAEICIDKSLGTDYLSSMTTAQRLYRILHMASVHKAKVIVQTWVPEIIKPMLDAEKFLKSESELRKAYQLPPFTDQFEIKEKADENIKVITCKHKDRDQLLKKLTSLPNTTTIKPTLSSYETQSSDNSE</sequence>
<organism evidence="5 6">
    <name type="scientific">Candidatus Uhrbacteria bacterium GW2011_GWC1_41_20</name>
    <dbReference type="NCBI Taxonomy" id="1618983"/>
    <lineage>
        <taxon>Bacteria</taxon>
        <taxon>Candidatus Uhriibacteriota</taxon>
    </lineage>
</organism>
<dbReference type="SUPFAM" id="SSF52540">
    <property type="entry name" value="P-loop containing nucleoside triphosphate hydrolases"/>
    <property type="match status" value="1"/>
</dbReference>
<feature type="domain" description="Helicase C-terminal" evidence="4">
    <location>
        <begin position="148"/>
        <end position="324"/>
    </location>
</feature>
<evidence type="ECO:0000313" key="6">
    <source>
        <dbReference type="Proteomes" id="UP000033930"/>
    </source>
</evidence>
<keyword evidence="2" id="KW-0067">ATP-binding</keyword>
<accession>A0A0G0VFM9</accession>
<dbReference type="PANTHER" id="PTHR30580">
    <property type="entry name" value="PRIMOSOMAL PROTEIN N"/>
    <property type="match status" value="1"/>
</dbReference>
<evidence type="ECO:0000256" key="2">
    <source>
        <dbReference type="ARBA" id="ARBA00022840"/>
    </source>
</evidence>
<dbReference type="InterPro" id="IPR027417">
    <property type="entry name" value="P-loop_NTPase"/>
</dbReference>
<keyword evidence="3" id="KW-0238">DNA-binding</keyword>
<protein>
    <submittedName>
        <fullName evidence="5">Primosomal protein N</fullName>
    </submittedName>
</protein>
<dbReference type="PANTHER" id="PTHR30580:SF0">
    <property type="entry name" value="PRIMOSOMAL PROTEIN N"/>
    <property type="match status" value="1"/>
</dbReference>
<dbReference type="GO" id="GO:0006270">
    <property type="term" value="P:DNA replication initiation"/>
    <property type="evidence" value="ECO:0007669"/>
    <property type="project" value="TreeGrafter"/>
</dbReference>
<dbReference type="PROSITE" id="PS51194">
    <property type="entry name" value="HELICASE_CTER"/>
    <property type="match status" value="1"/>
</dbReference>